<dbReference type="Pfam" id="PF13432">
    <property type="entry name" value="TPR_16"/>
    <property type="match status" value="1"/>
</dbReference>
<dbReference type="PROSITE" id="PS50293">
    <property type="entry name" value="TPR_REGION"/>
    <property type="match status" value="1"/>
</dbReference>
<reference evidence="3" key="1">
    <citation type="submission" date="2020-05" db="EMBL/GenBank/DDBJ databases">
        <authorList>
            <consortium name="Genoscope - CEA"/>
            <person name="William W."/>
        </authorList>
    </citation>
    <scope>NUCLEOTIDE SEQUENCE [LARGE SCALE GENOMIC DNA]</scope>
    <source>
        <strain evidence="3">PCC 7821</strain>
    </source>
</reference>
<keyword evidence="1" id="KW-0802">TPR repeat</keyword>
<proteinExistence type="predicted"/>
<dbReference type="PANTHER" id="PTHR12558:SF13">
    <property type="entry name" value="CELL DIVISION CYCLE PROTEIN 27 HOMOLOG"/>
    <property type="match status" value="1"/>
</dbReference>
<dbReference type="EMBL" id="LR812490">
    <property type="protein sequence ID" value="CAC5343072.1"/>
    <property type="molecule type" value="Genomic_DNA"/>
</dbReference>
<dbReference type="SUPFAM" id="SSF48452">
    <property type="entry name" value="TPR-like"/>
    <property type="match status" value="2"/>
</dbReference>
<dbReference type="PROSITE" id="PS50005">
    <property type="entry name" value="TPR"/>
    <property type="match status" value="1"/>
</dbReference>
<dbReference type="AlphaFoldDB" id="A0A6J7ZKT6"/>
<evidence type="ECO:0000313" key="4">
    <source>
        <dbReference type="Proteomes" id="UP000196521"/>
    </source>
</evidence>
<dbReference type="InterPro" id="IPR011990">
    <property type="entry name" value="TPR-like_helical_dom_sf"/>
</dbReference>
<keyword evidence="4" id="KW-1185">Reference proteome</keyword>
<gene>
    <name evidence="3" type="ORF">PLAN_30315</name>
</gene>
<name>A0A6J7ZKT6_PLARU</name>
<dbReference type="EMBL" id="CZCZ02000013">
    <property type="protein sequence ID" value="CAC5343072.1"/>
    <property type="molecule type" value="Genomic_DNA"/>
</dbReference>
<dbReference type="Proteomes" id="UP000196521">
    <property type="component" value="Chromosome"/>
</dbReference>
<organism evidence="3 4">
    <name type="scientific">Planktothrix rubescens CCAP 1459/22</name>
    <dbReference type="NCBI Taxonomy" id="329571"/>
    <lineage>
        <taxon>Bacteria</taxon>
        <taxon>Bacillati</taxon>
        <taxon>Cyanobacteriota</taxon>
        <taxon>Cyanophyceae</taxon>
        <taxon>Oscillatoriophycideae</taxon>
        <taxon>Oscillatoriales</taxon>
        <taxon>Microcoleaceae</taxon>
        <taxon>Planktothrix</taxon>
    </lineage>
</organism>
<evidence type="ECO:0000256" key="2">
    <source>
        <dbReference type="SAM" id="Coils"/>
    </source>
</evidence>
<dbReference type="Gene3D" id="1.25.40.10">
    <property type="entry name" value="Tetratricopeptide repeat domain"/>
    <property type="match status" value="2"/>
</dbReference>
<evidence type="ECO:0000256" key="1">
    <source>
        <dbReference type="PROSITE-ProRule" id="PRU00339"/>
    </source>
</evidence>
<dbReference type="Pfam" id="PF13414">
    <property type="entry name" value="TPR_11"/>
    <property type="match status" value="1"/>
</dbReference>
<sequence>MNFLKKVNLNKNIEASDRFCKFDFDPVPEVIEEHLKLSGWVIGIESPVVGIELIQDGQLVEEAPLTINRPHADQIYETFPGAEHSGFLIDLALENINLKSGEILIQAVFEDFKRIPLANLNLSEAEESDQDLARAKAELHNTQEELERLQSQFDEVLAELEQTHWQLHQIQTKQSDSDVIVDSCQQVIEVNPDDIQSHYRFLEVQPENSDIWLQLANILVEQNSLEDAIAAYRRLVELSPCEEYYQQLGELLVKQEKWDEAIIVYKRAIEFNPESYLYYYQLGEVIYNRVMQNPESFFVDYKIAELPHKDYQLFDPELPEVCFLNDHAFLQATAHLDDATYTVEWYRVYLRRSLSESEKQGCINWLQTPGHSREMGLQVWRSSVSEFQEILRKSIFVVSLEEVVSCYRQAIEFNSEKYELYDVLADTLCQQEKRDEAIKLYHQAGLKIAELGQINQGVTCFEKATKIYFDQEKTYDIIWERLNQPIVSNINDFDYPSELQKETIENYFTRTSQYKIMNLWDLTETDKDFLNQKGFLKANLDIIAQDSIPMEEIYINNFDPDHEFRLSNISPKKDNYQYKLVTHFNQPNVYQQSIVETGYIYSVCPVTGQILRSNQSFYDIGWQFAVSYRFVGREIYYLVVGHFWGPKTFIYFPRLELIIHLNNHLRGSEVAIINRLKSSMVSHYQQVIGYLSTEVPKKVASISGLFSNIGHYFWNEVTGLQFLSDNNLLEKIDQALIEPQEYFNIGDIFPEIADKIIRVKDKQSMFKTIVENNCCAVRLTNVFVKENLANRTYQSSYKKCSPLFIEGVEQAKNKHFPLLWVGFRSHNKMWISQVEGIANIIKSLSEDFPNLGVVLDGWSRTEREDDYGESMIATDKITEQQILELLPNNIPTYSAVGIMTYEKVIWACAIDLYLMPLSSGGTFVSWIANKPGFMHANHSINNEHLREQVSQSRENPAPISFISVDSVFDQEAPPHIIAVACQNYDFDWKIVYNEAVKIINSLNQNTA</sequence>
<protein>
    <submittedName>
        <fullName evidence="3">Uncharacterized protein</fullName>
    </submittedName>
</protein>
<dbReference type="PANTHER" id="PTHR12558">
    <property type="entry name" value="CELL DIVISION CYCLE 16,23,27"/>
    <property type="match status" value="1"/>
</dbReference>
<dbReference type="RefSeq" id="WP_052338552.1">
    <property type="nucleotide sequence ID" value="NZ_LR812490.1"/>
</dbReference>
<comment type="caution">
    <text evidence="3">The sequence shown here is derived from an EMBL/GenBank/DDBJ whole genome shotgun (WGS) entry which is preliminary data.</text>
</comment>
<evidence type="ECO:0000313" key="3">
    <source>
        <dbReference type="EMBL" id="CAC5343072.1"/>
    </source>
</evidence>
<dbReference type="SMART" id="SM00028">
    <property type="entry name" value="TPR"/>
    <property type="match status" value="3"/>
</dbReference>
<keyword evidence="2" id="KW-0175">Coiled coil</keyword>
<feature type="coiled-coil region" evidence="2">
    <location>
        <begin position="125"/>
        <end position="166"/>
    </location>
</feature>
<dbReference type="InterPro" id="IPR019734">
    <property type="entry name" value="TPR_rpt"/>
</dbReference>
<feature type="repeat" description="TPR" evidence="1">
    <location>
        <begin position="242"/>
        <end position="275"/>
    </location>
</feature>
<accession>A0A6J7ZKT6</accession>